<organism evidence="1 3">
    <name type="scientific">Peronospora effusa</name>
    <dbReference type="NCBI Taxonomy" id="542832"/>
    <lineage>
        <taxon>Eukaryota</taxon>
        <taxon>Sar</taxon>
        <taxon>Stramenopiles</taxon>
        <taxon>Oomycota</taxon>
        <taxon>Peronosporomycetes</taxon>
        <taxon>Peronosporales</taxon>
        <taxon>Peronosporaceae</taxon>
        <taxon>Peronospora</taxon>
    </lineage>
</organism>
<accession>A0A3M6VQJ2</accession>
<comment type="caution">
    <text evidence="1">The sequence shown here is derived from an EMBL/GenBank/DDBJ whole genome shotgun (WGS) entry which is preliminary data.</text>
</comment>
<evidence type="ECO:0000313" key="4">
    <source>
        <dbReference type="Proteomes" id="UP000286097"/>
    </source>
</evidence>
<evidence type="ECO:0000313" key="3">
    <source>
        <dbReference type="Proteomes" id="UP000282087"/>
    </source>
</evidence>
<evidence type="ECO:0000313" key="1">
    <source>
        <dbReference type="EMBL" id="RMX68403.1"/>
    </source>
</evidence>
<dbReference type="Proteomes" id="UP000286097">
    <property type="component" value="Unassembled WGS sequence"/>
</dbReference>
<proteinExistence type="predicted"/>
<keyword evidence="3" id="KW-1185">Reference proteome</keyword>
<sequence length="87" mass="9801">MITLSELNDIATNAMQDKNLHLSKDIINPSSRWGQQTVTGVISRTVGHLMLKICHFQGIKEAMTKFAPLLAVLERGNEEIEYVVDYN</sequence>
<dbReference type="AlphaFoldDB" id="A0A3M6VQJ2"/>
<protein>
    <submittedName>
        <fullName evidence="1">Uncharacterized protein</fullName>
    </submittedName>
</protein>
<dbReference type="EMBL" id="QKXF01000502">
    <property type="protein sequence ID" value="RQM10953.1"/>
    <property type="molecule type" value="Genomic_DNA"/>
</dbReference>
<dbReference type="Proteomes" id="UP000282087">
    <property type="component" value="Unassembled WGS sequence"/>
</dbReference>
<reference evidence="3 4" key="1">
    <citation type="submission" date="2018-06" db="EMBL/GenBank/DDBJ databases">
        <title>Comparative genomics of downy mildews reveals potential adaptations to biotrophy.</title>
        <authorList>
            <person name="Fletcher K."/>
            <person name="Klosterman S.J."/>
            <person name="Derevnina L."/>
            <person name="Martin F."/>
            <person name="Koike S."/>
            <person name="Reyes Chin-Wo S."/>
            <person name="Mou B."/>
            <person name="Michelmore R."/>
        </authorList>
    </citation>
    <scope>NUCLEOTIDE SEQUENCE [LARGE SCALE GENOMIC DNA]</scope>
    <source>
        <strain evidence="2 4">R13</strain>
        <strain evidence="1 3">R14</strain>
    </source>
</reference>
<gene>
    <name evidence="2" type="ORF">DD237_008443</name>
    <name evidence="1" type="ORF">DD238_007036</name>
</gene>
<dbReference type="EMBL" id="QLLG01000072">
    <property type="protein sequence ID" value="RMX68403.1"/>
    <property type="molecule type" value="Genomic_DNA"/>
</dbReference>
<dbReference type="VEuPathDB" id="FungiDB:DD237_008443"/>
<evidence type="ECO:0000313" key="2">
    <source>
        <dbReference type="EMBL" id="RQM10953.1"/>
    </source>
</evidence>
<name>A0A3M6VQJ2_9STRA</name>